<dbReference type="Proteomes" id="UP000580517">
    <property type="component" value="Unassembled WGS sequence"/>
</dbReference>
<dbReference type="PANTHER" id="PTHR30151:SF20">
    <property type="entry name" value="ABC TRANSPORTER PERMEASE PROTEIN HI_0355-RELATED"/>
    <property type="match status" value="1"/>
</dbReference>
<evidence type="ECO:0000256" key="3">
    <source>
        <dbReference type="ARBA" id="ARBA00022475"/>
    </source>
</evidence>
<dbReference type="SUPFAM" id="SSF161098">
    <property type="entry name" value="MetI-like"/>
    <property type="match status" value="1"/>
</dbReference>
<evidence type="ECO:0000256" key="6">
    <source>
        <dbReference type="ARBA" id="ARBA00023136"/>
    </source>
</evidence>
<feature type="domain" description="ABC transmembrane type-1" evidence="8">
    <location>
        <begin position="59"/>
        <end position="237"/>
    </location>
</feature>
<dbReference type="Pfam" id="PF00528">
    <property type="entry name" value="BPD_transp_1"/>
    <property type="match status" value="1"/>
</dbReference>
<dbReference type="InterPro" id="IPR035906">
    <property type="entry name" value="MetI-like_sf"/>
</dbReference>
<feature type="transmembrane region" description="Helical" evidence="7">
    <location>
        <begin position="125"/>
        <end position="144"/>
    </location>
</feature>
<comment type="subcellular location">
    <subcellularLocation>
        <location evidence="1 7">Cell membrane</location>
        <topology evidence="1 7">Multi-pass membrane protein</topology>
    </subcellularLocation>
</comment>
<feature type="transmembrane region" description="Helical" evidence="7">
    <location>
        <begin position="218"/>
        <end position="239"/>
    </location>
</feature>
<evidence type="ECO:0000256" key="4">
    <source>
        <dbReference type="ARBA" id="ARBA00022692"/>
    </source>
</evidence>
<reference evidence="9 10" key="1">
    <citation type="submission" date="2020-07" db="EMBL/GenBank/DDBJ databases">
        <title>Taxonomic revisions and descriptions of new bacterial species based on genomic comparisons in the high-G+C-content subgroup of the family Alcaligenaceae.</title>
        <authorList>
            <person name="Szabo A."/>
            <person name="Felfoldi T."/>
        </authorList>
    </citation>
    <scope>NUCLEOTIDE SEQUENCE [LARGE SCALE GENOMIC DNA]</scope>
    <source>
        <strain evidence="9 10">DSM 25264</strain>
    </source>
</reference>
<keyword evidence="3" id="KW-1003">Cell membrane</keyword>
<dbReference type="CDD" id="cd06261">
    <property type="entry name" value="TM_PBP2"/>
    <property type="match status" value="1"/>
</dbReference>
<comment type="similarity">
    <text evidence="7">Belongs to the binding-protein-dependent transport system permease family.</text>
</comment>
<dbReference type="OrthoDB" id="8138334at2"/>
<dbReference type="EMBL" id="JACCEW010000003">
    <property type="protein sequence ID" value="NYT37699.1"/>
    <property type="molecule type" value="Genomic_DNA"/>
</dbReference>
<sequence>MQEIMKTILYPALTALALIAAWIASIEVFNVPNYLVPEPGAVLHALKVGYIDGQYWPHFFFTLKSAVIGYVMGCGLAIVIGTMVAESRTFERFLYPYIVALQSTPKIAIAPLILVWFGFGIESKVVMVALMSFFPMFINTMVGIRQTNASMLNLMQVFSASRTHIFFNVKLPAAAGHIFAGLQISVVLGLIGAVVSEFVSSTQGLGYMIQAASVNMDVATMFACLLSLVAIGLSGTQLIRYLHRKLVFWDETHNAMGQTE</sequence>
<dbReference type="PANTHER" id="PTHR30151">
    <property type="entry name" value="ALKANE SULFONATE ABC TRANSPORTER-RELATED, MEMBRANE SUBUNIT"/>
    <property type="match status" value="1"/>
</dbReference>
<evidence type="ECO:0000256" key="2">
    <source>
        <dbReference type="ARBA" id="ARBA00022448"/>
    </source>
</evidence>
<comment type="caution">
    <text evidence="9">The sequence shown here is derived from an EMBL/GenBank/DDBJ whole genome shotgun (WGS) entry which is preliminary data.</text>
</comment>
<gene>
    <name evidence="9" type="ORF">H0A68_12505</name>
</gene>
<accession>A0A853FCS0</accession>
<evidence type="ECO:0000256" key="5">
    <source>
        <dbReference type="ARBA" id="ARBA00022989"/>
    </source>
</evidence>
<dbReference type="GO" id="GO:0055085">
    <property type="term" value="P:transmembrane transport"/>
    <property type="evidence" value="ECO:0007669"/>
    <property type="project" value="InterPro"/>
</dbReference>
<feature type="transmembrane region" description="Helical" evidence="7">
    <location>
        <begin position="165"/>
        <end position="198"/>
    </location>
</feature>
<evidence type="ECO:0000256" key="1">
    <source>
        <dbReference type="ARBA" id="ARBA00004651"/>
    </source>
</evidence>
<evidence type="ECO:0000313" key="9">
    <source>
        <dbReference type="EMBL" id="NYT37699.1"/>
    </source>
</evidence>
<evidence type="ECO:0000313" key="10">
    <source>
        <dbReference type="Proteomes" id="UP000580517"/>
    </source>
</evidence>
<keyword evidence="4 7" id="KW-0812">Transmembrane</keyword>
<feature type="transmembrane region" description="Helical" evidence="7">
    <location>
        <begin position="67"/>
        <end position="85"/>
    </location>
</feature>
<name>A0A853FCS0_9BURK</name>
<dbReference type="InterPro" id="IPR000515">
    <property type="entry name" value="MetI-like"/>
</dbReference>
<dbReference type="Gene3D" id="1.10.3720.10">
    <property type="entry name" value="MetI-like"/>
    <property type="match status" value="1"/>
</dbReference>
<feature type="transmembrane region" description="Helical" evidence="7">
    <location>
        <begin position="7"/>
        <end position="26"/>
    </location>
</feature>
<keyword evidence="2 7" id="KW-0813">Transport</keyword>
<keyword evidence="5 7" id="KW-1133">Transmembrane helix</keyword>
<dbReference type="GO" id="GO:0005886">
    <property type="term" value="C:plasma membrane"/>
    <property type="evidence" value="ECO:0007669"/>
    <property type="project" value="UniProtKB-SubCell"/>
</dbReference>
<organism evidence="9 10">
    <name type="scientific">Allopusillimonas soli</name>
    <dbReference type="NCBI Taxonomy" id="659016"/>
    <lineage>
        <taxon>Bacteria</taxon>
        <taxon>Pseudomonadati</taxon>
        <taxon>Pseudomonadota</taxon>
        <taxon>Betaproteobacteria</taxon>
        <taxon>Burkholderiales</taxon>
        <taxon>Alcaligenaceae</taxon>
        <taxon>Allopusillimonas</taxon>
    </lineage>
</organism>
<keyword evidence="10" id="KW-1185">Reference proteome</keyword>
<evidence type="ECO:0000256" key="7">
    <source>
        <dbReference type="RuleBase" id="RU363032"/>
    </source>
</evidence>
<evidence type="ECO:0000259" key="8">
    <source>
        <dbReference type="PROSITE" id="PS50928"/>
    </source>
</evidence>
<feature type="transmembrane region" description="Helical" evidence="7">
    <location>
        <begin position="97"/>
        <end position="119"/>
    </location>
</feature>
<proteinExistence type="inferred from homology"/>
<dbReference type="PROSITE" id="PS50928">
    <property type="entry name" value="ABC_TM1"/>
    <property type="match status" value="1"/>
</dbReference>
<keyword evidence="6 7" id="KW-0472">Membrane</keyword>
<dbReference type="AlphaFoldDB" id="A0A853FCS0"/>
<protein>
    <submittedName>
        <fullName evidence="9">ABC transporter permease</fullName>
    </submittedName>
</protein>